<reference evidence="1" key="1">
    <citation type="submission" date="2021-12" db="EMBL/GenBank/DDBJ databases">
        <title>Convergent genome expansion in fungi linked to evolution of root-endophyte symbiosis.</title>
        <authorList>
            <consortium name="DOE Joint Genome Institute"/>
            <person name="Ke Y.-H."/>
            <person name="Bonito G."/>
            <person name="Liao H.-L."/>
            <person name="Looney B."/>
            <person name="Rojas-Flechas A."/>
            <person name="Nash J."/>
            <person name="Hameed K."/>
            <person name="Schadt C."/>
            <person name="Martin F."/>
            <person name="Crous P.W."/>
            <person name="Miettinen O."/>
            <person name="Magnuson J.K."/>
            <person name="Labbe J."/>
            <person name="Jacobson D."/>
            <person name="Doktycz M.J."/>
            <person name="Veneault-Fourrey C."/>
            <person name="Kuo A."/>
            <person name="Mondo S."/>
            <person name="Calhoun S."/>
            <person name="Riley R."/>
            <person name="Ohm R."/>
            <person name="LaButti K."/>
            <person name="Andreopoulos B."/>
            <person name="Pangilinan J."/>
            <person name="Nolan M."/>
            <person name="Tritt A."/>
            <person name="Clum A."/>
            <person name="Lipzen A."/>
            <person name="Daum C."/>
            <person name="Barry K."/>
            <person name="Grigoriev I.V."/>
            <person name="Vilgalys R."/>
        </authorList>
    </citation>
    <scope>NUCLEOTIDE SEQUENCE</scope>
    <source>
        <strain evidence="1">PMI_201</strain>
    </source>
</reference>
<proteinExistence type="predicted"/>
<keyword evidence="2" id="KW-1185">Reference proteome</keyword>
<sequence>MDPDYDDPFRCCICGAWLNGERDRILANGRSVPHKFSWRIRCSVEDFNQIVFRNREVWGTFIRSIIVTLDNSRPLYQLSGIAQFDYSNHIIVPKDRNLAVLGYPCLGGRSCKFVKIEVDELVVGYSRGHLIHARCWDLIERLFGCEAEKNLKILLDIFQERRHNQDGKMYEAACYDFLREDRKNSIVYHDPVKILPLRAVIEESAQRPYREKFGCETLKPRPIFLDIKHTAISDILPCEIQCMILDLMNYKEIPQLLRAFGWVLSNSYWYRRFPEDLVFEADDIMESNAEIDWQFLTLGVEKLLQCSFGLLNRRRLLTVLRQARDLFFKEVAKQHH</sequence>
<dbReference type="AlphaFoldDB" id="A0AAD4KGH3"/>
<evidence type="ECO:0000313" key="2">
    <source>
        <dbReference type="Proteomes" id="UP001201262"/>
    </source>
</evidence>
<comment type="caution">
    <text evidence="1">The sequence shown here is derived from an EMBL/GenBank/DDBJ whole genome shotgun (WGS) entry which is preliminary data.</text>
</comment>
<dbReference type="RefSeq" id="XP_046066754.1">
    <property type="nucleotide sequence ID" value="XM_046214528.1"/>
</dbReference>
<gene>
    <name evidence="1" type="ORF">BGW36DRAFT_364129</name>
</gene>
<accession>A0AAD4KGH3</accession>
<dbReference type="EMBL" id="JAJTJA010000013">
    <property type="protein sequence ID" value="KAH8690558.1"/>
    <property type="molecule type" value="Genomic_DNA"/>
</dbReference>
<dbReference type="Proteomes" id="UP001201262">
    <property type="component" value="Unassembled WGS sequence"/>
</dbReference>
<organism evidence="1 2">
    <name type="scientific">Talaromyces proteolyticus</name>
    <dbReference type="NCBI Taxonomy" id="1131652"/>
    <lineage>
        <taxon>Eukaryota</taxon>
        <taxon>Fungi</taxon>
        <taxon>Dikarya</taxon>
        <taxon>Ascomycota</taxon>
        <taxon>Pezizomycotina</taxon>
        <taxon>Eurotiomycetes</taxon>
        <taxon>Eurotiomycetidae</taxon>
        <taxon>Eurotiales</taxon>
        <taxon>Trichocomaceae</taxon>
        <taxon>Talaromyces</taxon>
        <taxon>Talaromyces sect. Bacilispori</taxon>
    </lineage>
</organism>
<dbReference type="GeneID" id="70244815"/>
<name>A0AAD4KGH3_9EURO</name>
<protein>
    <submittedName>
        <fullName evidence="1">Uncharacterized protein</fullName>
    </submittedName>
</protein>
<evidence type="ECO:0000313" key="1">
    <source>
        <dbReference type="EMBL" id="KAH8690558.1"/>
    </source>
</evidence>